<protein>
    <submittedName>
        <fullName evidence="2">Uncharacterized protein</fullName>
    </submittedName>
</protein>
<dbReference type="Proteomes" id="UP000067625">
    <property type="component" value="Chromosome"/>
</dbReference>
<keyword evidence="3" id="KW-1185">Reference proteome</keyword>
<dbReference type="RefSeq" id="WP_053603312.1">
    <property type="nucleotide sequence ID" value="NZ_CP012600.1"/>
</dbReference>
<accession>A0A0M4G8L7</accession>
<dbReference type="AlphaFoldDB" id="A0A0M4G8L7"/>
<reference evidence="2 3" key="2">
    <citation type="journal article" date="2016" name="Int. J. Syst. Evol. Microbiol.">
        <title>Bacillus gobiensis sp. nov., isolated from a soil sample.</title>
        <authorList>
            <person name="Liu B."/>
            <person name="Liu G.H."/>
            <person name="Cetin S."/>
            <person name="Schumann P."/>
            <person name="Pan Z.Z."/>
            <person name="Chen Q.Q."/>
        </authorList>
    </citation>
    <scope>NUCLEOTIDE SEQUENCE [LARGE SCALE GENOMIC DNA]</scope>
    <source>
        <strain evidence="2 3">FJAT-4402</strain>
    </source>
</reference>
<dbReference type="STRING" id="1441095.AM592_08035"/>
<proteinExistence type="predicted"/>
<dbReference type="PATRIC" id="fig|1441095.3.peg.1767"/>
<name>A0A0M4G8L7_9BACI</name>
<organism evidence="2 3">
    <name type="scientific">Bacillus gobiensis</name>
    <dbReference type="NCBI Taxonomy" id="1441095"/>
    <lineage>
        <taxon>Bacteria</taxon>
        <taxon>Bacillati</taxon>
        <taxon>Bacillota</taxon>
        <taxon>Bacilli</taxon>
        <taxon>Bacillales</taxon>
        <taxon>Bacillaceae</taxon>
        <taxon>Bacillus</taxon>
    </lineage>
</organism>
<evidence type="ECO:0000313" key="2">
    <source>
        <dbReference type="EMBL" id="ALC81553.1"/>
    </source>
</evidence>
<dbReference type="EMBL" id="CP012600">
    <property type="protein sequence ID" value="ALC81553.1"/>
    <property type="molecule type" value="Genomic_DNA"/>
</dbReference>
<sequence length="124" mass="14517">MYYLLAVYRNRPDIFQIVLDGQYSINKAYTQMKSDEAPEEEPTEEPIAVERKKVEELKEKESGLPQIDESQPTHELKNRIVQMRKKALSITNEKSLEISGQMTEVMTYMGYGYIFMSETPKFPR</sequence>
<reference evidence="3" key="1">
    <citation type="submission" date="2015-08" db="EMBL/GenBank/DDBJ databases">
        <title>Genome sequencing project for genomic taxonomy and phylogenomics of Bacillus-like bacteria.</title>
        <authorList>
            <person name="Liu B."/>
            <person name="Wang J."/>
            <person name="Zhu Y."/>
            <person name="Liu G."/>
            <person name="Chen Q."/>
            <person name="Chen Z."/>
            <person name="Lan J."/>
            <person name="Che J."/>
            <person name="Ge C."/>
            <person name="Shi H."/>
            <person name="Pan Z."/>
            <person name="Liu X."/>
        </authorList>
    </citation>
    <scope>NUCLEOTIDE SEQUENCE [LARGE SCALE GENOMIC DNA]</scope>
    <source>
        <strain evidence="3">FJAT-4402</strain>
    </source>
</reference>
<gene>
    <name evidence="2" type="ORF">AM592_08035</name>
</gene>
<feature type="region of interest" description="Disordered" evidence="1">
    <location>
        <begin position="32"/>
        <end position="51"/>
    </location>
</feature>
<evidence type="ECO:0000256" key="1">
    <source>
        <dbReference type="SAM" id="MobiDB-lite"/>
    </source>
</evidence>
<evidence type="ECO:0000313" key="3">
    <source>
        <dbReference type="Proteomes" id="UP000067625"/>
    </source>
</evidence>